<dbReference type="Proteomes" id="UP001239267">
    <property type="component" value="Unassembled WGS sequence"/>
</dbReference>
<name>A0AAJ1WHE6_9MICC</name>
<sequence>MEEVDQVLLTRFNVPSAGYESLIRASDGWLARRLELFETYCLPSVKHQTEQRFQWLIYLDPESPAWLIERMEALKQTRPFTMRLRTKVDKVDLMADISHLFPYPRAKLLSSNLDNDDGLAVDFTARVRKLAEGERHAIYLSNGLIRRGSEVYLHSDPSNAFCSVLSSWNQPDTCWADWHNQLGRNMQVVHDGGAPAWLQVIHGSNVSNRVRGRRVDPIELKDKFPELLGDVARPSTTSLLVDALIKQWMRHLREFLRLKAKDALQRLAGRDSADTVKLWLRTLRS</sequence>
<comment type="caution">
    <text evidence="1">The sequence shown here is derived from an EMBL/GenBank/DDBJ whole genome shotgun (WGS) entry which is preliminary data.</text>
</comment>
<proteinExistence type="predicted"/>
<dbReference type="AlphaFoldDB" id="A0AAJ1WHE6"/>
<dbReference type="Pfam" id="PF11316">
    <property type="entry name" value="Rhamno_transf"/>
    <property type="match status" value="1"/>
</dbReference>
<dbReference type="RefSeq" id="WP_307362266.1">
    <property type="nucleotide sequence ID" value="NZ_JAUSTB010000016.1"/>
</dbReference>
<dbReference type="EMBL" id="JAUSTB010000016">
    <property type="protein sequence ID" value="MDQ0147745.1"/>
    <property type="molecule type" value="Genomic_DNA"/>
</dbReference>
<keyword evidence="2" id="KW-1185">Reference proteome</keyword>
<evidence type="ECO:0000313" key="1">
    <source>
        <dbReference type="EMBL" id="MDQ0147745.1"/>
    </source>
</evidence>
<organism evidence="1 2">
    <name type="scientific">Pseudarthrobacter niigatensis</name>
    <dbReference type="NCBI Taxonomy" id="369935"/>
    <lineage>
        <taxon>Bacteria</taxon>
        <taxon>Bacillati</taxon>
        <taxon>Actinomycetota</taxon>
        <taxon>Actinomycetes</taxon>
        <taxon>Micrococcales</taxon>
        <taxon>Micrococcaceae</taxon>
        <taxon>Pseudarthrobacter</taxon>
    </lineage>
</organism>
<gene>
    <name evidence="1" type="ORF">J2T23_003670</name>
</gene>
<reference evidence="1 2" key="1">
    <citation type="submission" date="2023-07" db="EMBL/GenBank/DDBJ databases">
        <title>Sorghum-associated microbial communities from plants grown in Nebraska, USA.</title>
        <authorList>
            <person name="Schachtman D."/>
        </authorList>
    </citation>
    <scope>NUCLEOTIDE SEQUENCE [LARGE SCALE GENOMIC DNA]</scope>
    <source>
        <strain evidence="1 2">DS1001</strain>
    </source>
</reference>
<protein>
    <submittedName>
        <fullName evidence="1">Uncharacterized protein</fullName>
    </submittedName>
</protein>
<accession>A0AAJ1WHE6</accession>
<dbReference type="InterPro" id="IPR021466">
    <property type="entry name" value="Put_rhamnosyl_transferase"/>
</dbReference>
<evidence type="ECO:0000313" key="2">
    <source>
        <dbReference type="Proteomes" id="UP001239267"/>
    </source>
</evidence>